<dbReference type="SUPFAM" id="SSF47226">
    <property type="entry name" value="Histidine-containing phosphotransfer domain, HPT domain"/>
    <property type="match status" value="1"/>
</dbReference>
<protein>
    <submittedName>
        <fullName evidence="3">Histidine kinase</fullName>
    </submittedName>
</protein>
<dbReference type="EMBL" id="MQUA01000013">
    <property type="protein sequence ID" value="PQB06596.1"/>
    <property type="molecule type" value="Genomic_DNA"/>
</dbReference>
<evidence type="ECO:0000313" key="3">
    <source>
        <dbReference type="EMBL" id="PQB06596.1"/>
    </source>
</evidence>
<gene>
    <name evidence="3" type="ORF">BST83_05040</name>
</gene>
<evidence type="ECO:0000313" key="4">
    <source>
        <dbReference type="Proteomes" id="UP000239522"/>
    </source>
</evidence>
<evidence type="ECO:0000256" key="1">
    <source>
        <dbReference type="PROSITE-ProRule" id="PRU00110"/>
    </source>
</evidence>
<feature type="modified residue" description="Phosphohistidine" evidence="1">
    <location>
        <position position="55"/>
    </location>
</feature>
<comment type="caution">
    <text evidence="3">The sequence shown here is derived from an EMBL/GenBank/DDBJ whole genome shotgun (WGS) entry which is preliminary data.</text>
</comment>
<feature type="domain" description="HPt" evidence="2">
    <location>
        <begin position="16"/>
        <end position="107"/>
    </location>
</feature>
<dbReference type="InterPro" id="IPR008207">
    <property type="entry name" value="Sig_transdc_His_kin_Hpt_dom"/>
</dbReference>
<keyword evidence="4" id="KW-1185">Reference proteome</keyword>
<dbReference type="PROSITE" id="PS50894">
    <property type="entry name" value="HPT"/>
    <property type="match status" value="1"/>
</dbReference>
<dbReference type="GO" id="GO:0000160">
    <property type="term" value="P:phosphorelay signal transduction system"/>
    <property type="evidence" value="ECO:0007669"/>
    <property type="project" value="InterPro"/>
</dbReference>
<keyword evidence="3" id="KW-0808">Transferase</keyword>
<evidence type="ECO:0000259" key="2">
    <source>
        <dbReference type="PROSITE" id="PS50894"/>
    </source>
</evidence>
<dbReference type="InterPro" id="IPR036641">
    <property type="entry name" value="HPT_dom_sf"/>
</dbReference>
<dbReference type="RefSeq" id="WP_104808847.1">
    <property type="nucleotide sequence ID" value="NZ_MQUA01000013.1"/>
</dbReference>
<keyword evidence="1" id="KW-0597">Phosphoprotein</keyword>
<dbReference type="AlphaFoldDB" id="A0A2S7KVH1"/>
<dbReference type="Gene3D" id="1.20.120.160">
    <property type="entry name" value="HPT domain"/>
    <property type="match status" value="1"/>
</dbReference>
<organism evidence="3 4">
    <name type="scientific">Polaribacter filamentus</name>
    <dbReference type="NCBI Taxonomy" id="53483"/>
    <lineage>
        <taxon>Bacteria</taxon>
        <taxon>Pseudomonadati</taxon>
        <taxon>Bacteroidota</taxon>
        <taxon>Flavobacteriia</taxon>
        <taxon>Flavobacteriales</taxon>
        <taxon>Flavobacteriaceae</taxon>
    </lineage>
</organism>
<proteinExistence type="predicted"/>
<dbReference type="OrthoDB" id="1441381at2"/>
<name>A0A2S7KVH1_9FLAO</name>
<dbReference type="GO" id="GO:0004672">
    <property type="term" value="F:protein kinase activity"/>
    <property type="evidence" value="ECO:0007669"/>
    <property type="project" value="UniProtKB-ARBA"/>
</dbReference>
<sequence length="107" mass="12684">MEKPNLLYIEQLARGDDSIKNTLIEVIKNEFPGEKVAYYKSLKNKDFKKIKDNVHRIKHKFSILGLEKSYKKANNFEHNLRQNILNLKEEQDFDEILTAISKYLKTI</sequence>
<keyword evidence="3" id="KW-0418">Kinase</keyword>
<reference evidence="3 4" key="1">
    <citation type="submission" date="2016-11" db="EMBL/GenBank/DDBJ databases">
        <title>Trade-off between light-utilization and light-protection in marine flavobacteria.</title>
        <authorList>
            <person name="Kumagai Y."/>
        </authorList>
    </citation>
    <scope>NUCLEOTIDE SEQUENCE [LARGE SCALE GENOMIC DNA]</scope>
    <source>
        <strain evidence="3 4">ATCC 700397</strain>
    </source>
</reference>
<accession>A0A2S7KVH1</accession>
<dbReference type="Proteomes" id="UP000239522">
    <property type="component" value="Unassembled WGS sequence"/>
</dbReference>